<evidence type="ECO:0000313" key="1">
    <source>
        <dbReference type="EMBL" id="KZM72202.1"/>
    </source>
</evidence>
<dbReference type="OrthoDB" id="4570572at2"/>
<dbReference type="STRING" id="455432.AWN90_36610"/>
<comment type="caution">
    <text evidence="1">The sequence shown here is derived from an EMBL/GenBank/DDBJ whole genome shotgun (WGS) entry which is preliminary data.</text>
</comment>
<name>A0A164LAW2_9NOCA</name>
<gene>
    <name evidence="1" type="ORF">AWN90_36610</name>
</gene>
<dbReference type="Proteomes" id="UP000076512">
    <property type="component" value="Unassembled WGS sequence"/>
</dbReference>
<sequence length="130" mass="14105">MAATKAQKKSSASSESNWARLVREATKDRKQFEPYVFDAYDPPVLITPPTGLERQLMLARLSDEAGSVEPDDLPEMLAALVGEAAFAKVWDALRDQPLDVTLALIEDINRHFNKGADGGAEEFPGGDSAS</sequence>
<evidence type="ECO:0000313" key="2">
    <source>
        <dbReference type="Proteomes" id="UP000076512"/>
    </source>
</evidence>
<reference evidence="1 2" key="1">
    <citation type="submission" date="2016-04" db="EMBL/GenBank/DDBJ databases">
        <authorList>
            <person name="Evans L.H."/>
            <person name="Alamgir A."/>
            <person name="Owens N."/>
            <person name="Weber N.D."/>
            <person name="Virtaneva K."/>
            <person name="Barbian K."/>
            <person name="Babar A."/>
            <person name="Rosenke K."/>
        </authorList>
    </citation>
    <scope>NUCLEOTIDE SEQUENCE [LARGE SCALE GENOMIC DNA]</scope>
    <source>
        <strain evidence="1 2">IFM 0406</strain>
    </source>
</reference>
<dbReference type="RefSeq" id="WP_067592554.1">
    <property type="nucleotide sequence ID" value="NZ_JABMCZ010000001.1"/>
</dbReference>
<dbReference type="EMBL" id="LWGR01000009">
    <property type="protein sequence ID" value="KZM72202.1"/>
    <property type="molecule type" value="Genomic_DNA"/>
</dbReference>
<accession>A0A164LAW2</accession>
<dbReference type="AlphaFoldDB" id="A0A164LAW2"/>
<protein>
    <recommendedName>
        <fullName evidence="3">Tail assembly chaperone</fullName>
    </recommendedName>
</protein>
<organism evidence="1 2">
    <name type="scientific">Nocardia terpenica</name>
    <dbReference type="NCBI Taxonomy" id="455432"/>
    <lineage>
        <taxon>Bacteria</taxon>
        <taxon>Bacillati</taxon>
        <taxon>Actinomycetota</taxon>
        <taxon>Actinomycetes</taxon>
        <taxon>Mycobacteriales</taxon>
        <taxon>Nocardiaceae</taxon>
        <taxon>Nocardia</taxon>
    </lineage>
</organism>
<proteinExistence type="predicted"/>
<keyword evidence="2" id="KW-1185">Reference proteome</keyword>
<evidence type="ECO:0008006" key="3">
    <source>
        <dbReference type="Google" id="ProtNLM"/>
    </source>
</evidence>